<gene>
    <name evidence="3" type="ORF">BGZ99_002938</name>
</gene>
<proteinExistence type="predicted"/>
<dbReference type="AlphaFoldDB" id="A0A9P6RRE2"/>
<comment type="caution">
    <text evidence="3">The sequence shown here is derived from an EMBL/GenBank/DDBJ whole genome shotgun (WGS) entry which is preliminary data.</text>
</comment>
<name>A0A9P6RRE2_9FUNG</name>
<evidence type="ECO:0000256" key="2">
    <source>
        <dbReference type="SAM" id="Phobius"/>
    </source>
</evidence>
<reference evidence="3" key="1">
    <citation type="journal article" date="2020" name="Fungal Divers.">
        <title>Resolving the Mortierellaceae phylogeny through synthesis of multi-gene phylogenetics and phylogenomics.</title>
        <authorList>
            <person name="Vandepol N."/>
            <person name="Liber J."/>
            <person name="Desiro A."/>
            <person name="Na H."/>
            <person name="Kennedy M."/>
            <person name="Barry K."/>
            <person name="Grigoriev I.V."/>
            <person name="Miller A.N."/>
            <person name="O'Donnell K."/>
            <person name="Stajich J.E."/>
            <person name="Bonito G."/>
        </authorList>
    </citation>
    <scope>NUCLEOTIDE SEQUENCE</scope>
    <source>
        <strain evidence="3">REB-010B</strain>
    </source>
</reference>
<dbReference type="Proteomes" id="UP000738325">
    <property type="component" value="Unassembled WGS sequence"/>
</dbReference>
<dbReference type="EMBL" id="JAAAIP010000196">
    <property type="protein sequence ID" value="KAG0323099.1"/>
    <property type="molecule type" value="Genomic_DNA"/>
</dbReference>
<evidence type="ECO:0000313" key="4">
    <source>
        <dbReference type="Proteomes" id="UP000738325"/>
    </source>
</evidence>
<keyword evidence="2" id="KW-1133">Transmembrane helix</keyword>
<feature type="region of interest" description="Disordered" evidence="1">
    <location>
        <begin position="276"/>
        <end position="339"/>
    </location>
</feature>
<accession>A0A9P6RRE2</accession>
<evidence type="ECO:0008006" key="5">
    <source>
        <dbReference type="Google" id="ProtNLM"/>
    </source>
</evidence>
<keyword evidence="2" id="KW-0472">Membrane</keyword>
<organism evidence="3 4">
    <name type="scientific">Dissophora globulifera</name>
    <dbReference type="NCBI Taxonomy" id="979702"/>
    <lineage>
        <taxon>Eukaryota</taxon>
        <taxon>Fungi</taxon>
        <taxon>Fungi incertae sedis</taxon>
        <taxon>Mucoromycota</taxon>
        <taxon>Mortierellomycotina</taxon>
        <taxon>Mortierellomycetes</taxon>
        <taxon>Mortierellales</taxon>
        <taxon>Mortierellaceae</taxon>
        <taxon>Dissophora</taxon>
    </lineage>
</organism>
<evidence type="ECO:0000313" key="3">
    <source>
        <dbReference type="EMBL" id="KAG0323099.1"/>
    </source>
</evidence>
<sequence>MAANQTLCASNPVVSCVSHSDCTTPEYSYCGLDNASGNHICSGLGRPGTPTECGATPAGGGSGGGSNLTTTIKYAGIAVGVVALLGIVFALFRWRRNKDRSNMPDFSAIDYGMTNRRSEPRPSVGATTAAAAAGEQTYPFSNRPHAQGAAATGDQDGYYDDQYYDDSYAQQDMHPMTGMAAGAAKDQGYYNQGYDQYNQAYGQQAYAQQGYGQQGYDQQAYDQQAYDQAYYKEGYNGYDHNGNYVGDANGYYDASQMGTGYEAYAKDEHNGQQGVNAMTPSAPPEALVRSGSRQQQYGGGTPAARTGDYAVDSYGVEPSEMDYSGGRQGAPRAGFGRQY</sequence>
<dbReference type="OrthoDB" id="2446616at2759"/>
<protein>
    <recommendedName>
        <fullName evidence="5">Transmembrane protein</fullName>
    </recommendedName>
</protein>
<keyword evidence="4" id="KW-1185">Reference proteome</keyword>
<keyword evidence="2" id="KW-0812">Transmembrane</keyword>
<evidence type="ECO:0000256" key="1">
    <source>
        <dbReference type="SAM" id="MobiDB-lite"/>
    </source>
</evidence>
<feature type="transmembrane region" description="Helical" evidence="2">
    <location>
        <begin position="74"/>
        <end position="94"/>
    </location>
</feature>